<evidence type="ECO:0000256" key="1">
    <source>
        <dbReference type="SAM" id="MobiDB-lite"/>
    </source>
</evidence>
<dbReference type="GeneID" id="3294341"/>
<dbReference type="Proteomes" id="UP000000991">
    <property type="component" value="Segment"/>
</dbReference>
<name>Q58MK1_BPPRM</name>
<feature type="region of interest" description="Disordered" evidence="1">
    <location>
        <begin position="1"/>
        <end position="59"/>
    </location>
</feature>
<keyword evidence="4" id="KW-1185">Reference proteome</keyword>
<evidence type="ECO:0000313" key="4">
    <source>
        <dbReference type="Proteomes" id="UP000000991"/>
    </source>
</evidence>
<dbReference type="RefSeq" id="YP_214385.1">
    <property type="nucleotide sequence ID" value="NC_006883.2"/>
</dbReference>
<dbReference type="EMBL" id="AY939844">
    <property type="protein sequence ID" value="AAX44531.1"/>
    <property type="molecule type" value="Genomic_DNA"/>
</dbReference>
<evidence type="ECO:0000313" key="3">
    <source>
        <dbReference type="EMBL" id="ACY76032.1"/>
    </source>
</evidence>
<organismHost>
    <name type="scientific">Prochlorococcus</name>
    <dbReference type="NCBI Taxonomy" id="1218"/>
</organismHost>
<evidence type="ECO:0000313" key="2">
    <source>
        <dbReference type="EMBL" id="AAX44531.1"/>
    </source>
</evidence>
<reference evidence="3 5" key="2">
    <citation type="submission" date="2009-10" db="EMBL/GenBank/DDBJ databases">
        <title>The Genome Sequence of Prochlorococcus phage P-SSM2.</title>
        <authorList>
            <consortium name="The Broad Institute Genome Sequencing Platform"/>
            <person name="Henn M.R."/>
            <person name="Sullivan M.S."/>
            <person name="Osburne M.S."/>
            <person name="Levin J."/>
            <person name="Malboeuf C."/>
            <person name="Casali M."/>
            <person name="Russ C."/>
            <person name="Lennon N."/>
            <person name="Chapman S.B."/>
            <person name="Erlich R."/>
            <person name="Young S.K."/>
            <person name="Koehrsen M."/>
            <person name="Yandava C."/>
            <person name="Zeng Q."/>
            <person name="Alvarado L."/>
            <person name="Anderson S."/>
            <person name="Berlin A."/>
            <person name="Borenstein D."/>
            <person name="Chen Z."/>
            <person name="Engels R."/>
            <person name="Freedman E."/>
            <person name="Gellesch M."/>
            <person name="Goldberg J."/>
            <person name="Green L."/>
            <person name="Griggs A."/>
            <person name="Gujja S."/>
            <person name="Heilman E.R."/>
            <person name="Heiman D."/>
            <person name="Hepburn T."/>
            <person name="Howarth C."/>
            <person name="Jen D."/>
            <person name="Larson L."/>
            <person name="Lewis B."/>
            <person name="Mehta T."/>
            <person name="Park D."/>
            <person name="Pearson M."/>
            <person name="Richards J."/>
            <person name="Rizzolo K."/>
            <person name="Roberts A."/>
            <person name="Ryan E."/>
            <person name="Saif S."/>
            <person name="Shea T."/>
            <person name="Shenoy N."/>
            <person name="Sisk P."/>
            <person name="Stolte C."/>
            <person name="Sykes S."/>
            <person name="Walk T."/>
            <person name="White J."/>
            <person name="Yu Q."/>
            <person name="Coleman M.L."/>
            <person name="Huang K.H."/>
            <person name="Weigele P.R."/>
            <person name="DeFrancesco A.S."/>
            <person name="Kern S.E."/>
            <person name="Thompson L.R."/>
            <person name="Fu R."/>
            <person name="Hombeck B."/>
            <person name="Chisholm S.W."/>
            <person name="Haas B."/>
            <person name="Nusbaum C."/>
            <person name="Birren B."/>
        </authorList>
    </citation>
    <scope>NUCLEOTIDE SEQUENCE [LARGE SCALE GENOMIC DNA]</scope>
    <source>
        <strain evidence="3">P-SSM2</strain>
    </source>
</reference>
<proteinExistence type="predicted"/>
<reference evidence="2 4" key="3">
    <citation type="journal article" date="2010" name="Environ. Microbiol.">
        <title>Genomic analysis of oceanic cyanobacterial myoviruses compared with T4-like myoviruses from diverse hosts and environments.</title>
        <authorList>
            <person name="Sullivan M.B."/>
            <person name="Huang K.H."/>
            <person name="Ignacio-Espinoza J.C."/>
            <person name="Berlin A.M."/>
            <person name="Kelly L."/>
            <person name="Weigele P.R."/>
            <person name="DeFrancesco A.S."/>
            <person name="Kern S.E."/>
            <person name="Thompson L.R."/>
            <person name="Young S."/>
            <person name="Yandava C."/>
            <person name="Fu R."/>
            <person name="Krastins B."/>
            <person name="Chase M."/>
            <person name="Sarracino D."/>
            <person name="Osburne M.S."/>
            <person name="Henn M.R."/>
            <person name="Chisholm S.W."/>
        </authorList>
    </citation>
    <scope>NUCLEOTIDE SEQUENCE [LARGE SCALE GENOMIC DNA]</scope>
</reference>
<dbReference type="EMBL" id="GU071092">
    <property type="protein sequence ID" value="ACY76032.1"/>
    <property type="molecule type" value="Genomic_DNA"/>
</dbReference>
<dbReference type="Proteomes" id="UP000013923">
    <property type="component" value="Genome"/>
</dbReference>
<organism evidence="2 4">
    <name type="scientific">Prochlorococcus phage P-SSM2</name>
    <dbReference type="NCBI Taxonomy" id="268746"/>
    <lineage>
        <taxon>Viruses</taxon>
        <taxon>Duplodnaviria</taxon>
        <taxon>Heunggongvirae</taxon>
        <taxon>Uroviricota</taxon>
        <taxon>Caudoviricetes</taxon>
        <taxon>Pantevenvirales</taxon>
        <taxon>Kyanoviridae</taxon>
        <taxon>Salacisavirus</taxon>
        <taxon>Salacisavirus pssm2</taxon>
    </lineage>
</organism>
<reference evidence="2 4" key="1">
    <citation type="journal article" date="2005" name="PLoS Biol.">
        <title>Three Prochlorococcus cyanophage genomes: signature features and ecological interpretations.</title>
        <authorList>
            <person name="Sullivan M.B."/>
            <person name="Coleman M.L."/>
            <person name="Weigele P."/>
            <person name="Rohwer F."/>
            <person name="Chisholm S.W."/>
        </authorList>
    </citation>
    <scope>NUCLEOTIDE SEQUENCE</scope>
</reference>
<evidence type="ECO:0000313" key="5">
    <source>
        <dbReference type="Proteomes" id="UP000013923"/>
    </source>
</evidence>
<gene>
    <name evidence="3" type="ORF">PCMG_00156</name>
    <name evidence="2" type="ORF">PSSM2_153</name>
</gene>
<feature type="compositionally biased region" description="Low complexity" evidence="1">
    <location>
        <begin position="11"/>
        <end position="25"/>
    </location>
</feature>
<sequence length="119" mass="13107">MSKFSDFAHLGTTTHESGVTETTAPPVAPTPPEPVVEEYVPPVEAPPTTPPEYENPLDDMPVAVAPSAEAEAFSVDDLQWMSKIKLEEIGRSLGVELDRRLSQPKLVRQLKEVIEQQQD</sequence>
<accession>Q58MK1</accession>
<dbReference type="KEGG" id="vg:3294341"/>
<protein>
    <submittedName>
        <fullName evidence="2">Uncharacterized protein</fullName>
    </submittedName>
</protein>